<dbReference type="OrthoDB" id="9812372at2"/>
<dbReference type="PROSITE" id="PS50198">
    <property type="entry name" value="PPIC_PPIASE_2"/>
    <property type="match status" value="1"/>
</dbReference>
<dbReference type="EMBL" id="FZOA01000002">
    <property type="protein sequence ID" value="SNR72447.1"/>
    <property type="molecule type" value="Genomic_DNA"/>
</dbReference>
<evidence type="ECO:0000256" key="12">
    <source>
        <dbReference type="PROSITE-ProRule" id="PRU00278"/>
    </source>
</evidence>
<dbReference type="GO" id="GO:0003755">
    <property type="term" value="F:peptidyl-prolyl cis-trans isomerase activity"/>
    <property type="evidence" value="ECO:0007669"/>
    <property type="project" value="UniProtKB-KW"/>
</dbReference>
<keyword evidence="12" id="KW-0697">Rotamase</keyword>
<keyword evidence="4 13" id="KW-0812">Transmembrane</keyword>
<evidence type="ECO:0000256" key="7">
    <source>
        <dbReference type="ARBA" id="ARBA00023186"/>
    </source>
</evidence>
<evidence type="ECO:0000313" key="16">
    <source>
        <dbReference type="Proteomes" id="UP000198305"/>
    </source>
</evidence>
<evidence type="ECO:0000256" key="10">
    <source>
        <dbReference type="ARBA" id="ARBA00040743"/>
    </source>
</evidence>
<dbReference type="PROSITE" id="PS01096">
    <property type="entry name" value="PPIC_PPIASE_1"/>
    <property type="match status" value="1"/>
</dbReference>
<feature type="domain" description="PpiC" evidence="14">
    <location>
        <begin position="264"/>
        <end position="367"/>
    </location>
</feature>
<evidence type="ECO:0000256" key="8">
    <source>
        <dbReference type="ARBA" id="ARBA00023235"/>
    </source>
</evidence>
<evidence type="ECO:0000256" key="6">
    <source>
        <dbReference type="ARBA" id="ARBA00023136"/>
    </source>
</evidence>
<evidence type="ECO:0000256" key="1">
    <source>
        <dbReference type="ARBA" id="ARBA00004382"/>
    </source>
</evidence>
<evidence type="ECO:0000256" key="3">
    <source>
        <dbReference type="ARBA" id="ARBA00022519"/>
    </source>
</evidence>
<keyword evidence="3" id="KW-0997">Cell inner membrane</keyword>
<evidence type="ECO:0000256" key="13">
    <source>
        <dbReference type="SAM" id="Phobius"/>
    </source>
</evidence>
<dbReference type="InterPro" id="IPR000297">
    <property type="entry name" value="PPIase_PpiC"/>
</dbReference>
<evidence type="ECO:0000259" key="14">
    <source>
        <dbReference type="PROSITE" id="PS50198"/>
    </source>
</evidence>
<dbReference type="SUPFAM" id="SSF54534">
    <property type="entry name" value="FKBP-like"/>
    <property type="match status" value="1"/>
</dbReference>
<evidence type="ECO:0000256" key="9">
    <source>
        <dbReference type="ARBA" id="ARBA00038408"/>
    </source>
</evidence>
<dbReference type="Proteomes" id="UP000198305">
    <property type="component" value="Unassembled WGS sequence"/>
</dbReference>
<feature type="transmembrane region" description="Helical" evidence="13">
    <location>
        <begin position="12"/>
        <end position="34"/>
    </location>
</feature>
<name>A0A238YMS9_9PROT</name>
<comment type="subcellular location">
    <subcellularLocation>
        <location evidence="1">Cell inner membrane</location>
        <topology evidence="1">Single-pass type II membrane protein</topology>
        <orientation evidence="1">Periplasmic side</orientation>
    </subcellularLocation>
</comment>
<evidence type="ECO:0000256" key="11">
    <source>
        <dbReference type="ARBA" id="ARBA00042775"/>
    </source>
</evidence>
<proteinExistence type="inferred from homology"/>
<dbReference type="RefSeq" id="WP_089374875.1">
    <property type="nucleotide sequence ID" value="NZ_FZOA01000002.1"/>
</dbReference>
<gene>
    <name evidence="15" type="ORF">SAMN05192560_0749</name>
</gene>
<protein>
    <recommendedName>
        <fullName evidence="10">Periplasmic chaperone PpiD</fullName>
    </recommendedName>
    <alternativeName>
        <fullName evidence="11">Periplasmic folding chaperone</fullName>
    </alternativeName>
</protein>
<dbReference type="InterPro" id="IPR023058">
    <property type="entry name" value="PPIase_PpiC_CS"/>
</dbReference>
<dbReference type="SUPFAM" id="SSF109998">
    <property type="entry name" value="Triger factor/SurA peptide-binding domain-like"/>
    <property type="match status" value="1"/>
</dbReference>
<organism evidence="15 16">
    <name type="scientific">Methylobacillus rhizosphaerae</name>
    <dbReference type="NCBI Taxonomy" id="551994"/>
    <lineage>
        <taxon>Bacteria</taxon>
        <taxon>Pseudomonadati</taxon>
        <taxon>Pseudomonadota</taxon>
        <taxon>Betaproteobacteria</taxon>
        <taxon>Nitrosomonadales</taxon>
        <taxon>Methylophilaceae</taxon>
        <taxon>Methylobacillus</taxon>
    </lineage>
</organism>
<evidence type="ECO:0000256" key="2">
    <source>
        <dbReference type="ARBA" id="ARBA00022475"/>
    </source>
</evidence>
<evidence type="ECO:0000256" key="4">
    <source>
        <dbReference type="ARBA" id="ARBA00022692"/>
    </source>
</evidence>
<dbReference type="Pfam" id="PF13616">
    <property type="entry name" value="Rotamase_3"/>
    <property type="match status" value="1"/>
</dbReference>
<keyword evidence="7" id="KW-0143">Chaperone</keyword>
<dbReference type="InterPro" id="IPR052029">
    <property type="entry name" value="PpiD_chaperone"/>
</dbReference>
<dbReference type="InterPro" id="IPR046357">
    <property type="entry name" value="PPIase_dom_sf"/>
</dbReference>
<comment type="similarity">
    <text evidence="9">Belongs to the PpiD chaperone family.</text>
</comment>
<evidence type="ECO:0000313" key="15">
    <source>
        <dbReference type="EMBL" id="SNR72447.1"/>
    </source>
</evidence>
<keyword evidence="5 13" id="KW-1133">Transmembrane helix</keyword>
<dbReference type="Gene3D" id="1.10.4030.10">
    <property type="entry name" value="Porin chaperone SurA, peptide-binding domain"/>
    <property type="match status" value="1"/>
</dbReference>
<keyword evidence="2" id="KW-1003">Cell membrane</keyword>
<dbReference type="Pfam" id="PF13624">
    <property type="entry name" value="SurA_N_3"/>
    <property type="match status" value="1"/>
</dbReference>
<accession>A0A238YMS9</accession>
<dbReference type="GO" id="GO:0005886">
    <property type="term" value="C:plasma membrane"/>
    <property type="evidence" value="ECO:0007669"/>
    <property type="project" value="UniProtKB-SubCell"/>
</dbReference>
<dbReference type="InterPro" id="IPR027304">
    <property type="entry name" value="Trigger_fact/SurA_dom_sf"/>
</dbReference>
<dbReference type="Gene3D" id="3.10.50.40">
    <property type="match status" value="1"/>
</dbReference>
<keyword evidence="16" id="KW-1185">Reference proteome</keyword>
<keyword evidence="6 13" id="KW-0472">Membrane</keyword>
<dbReference type="PANTHER" id="PTHR47529:SF1">
    <property type="entry name" value="PERIPLASMIC CHAPERONE PPID"/>
    <property type="match status" value="1"/>
</dbReference>
<dbReference type="AlphaFoldDB" id="A0A238YMS9"/>
<dbReference type="PANTHER" id="PTHR47529">
    <property type="entry name" value="PEPTIDYL-PROLYL CIS-TRANS ISOMERASE D"/>
    <property type="match status" value="1"/>
</dbReference>
<reference evidence="16" key="1">
    <citation type="submission" date="2017-06" db="EMBL/GenBank/DDBJ databases">
        <authorList>
            <person name="Varghese N."/>
            <person name="Submissions S."/>
        </authorList>
    </citation>
    <scope>NUCLEOTIDE SEQUENCE [LARGE SCALE GENOMIC DNA]</scope>
    <source>
        <strain evidence="16">Ca-68</strain>
    </source>
</reference>
<evidence type="ECO:0000256" key="5">
    <source>
        <dbReference type="ARBA" id="ARBA00022989"/>
    </source>
</evidence>
<keyword evidence="8 12" id="KW-0413">Isomerase</keyword>
<sequence>MLEAIRDRSKGVVAKVILAGITIPFALVGVDSYLRDAGSSVSVAKVGGDSITAQEYSNALQNLRNRLQSEGKVDQSVLDGPEVKQAVIDHLIENKVLAAEIKRKNFVISDEQLSHFITGEDIFQQDGRFSQELYDQFLTERRRTPSQFENEVRGDLLAMQAKDGLAALAFVPNGVANNAIKVEHQTREVSIAEFKTADFLSQVNASEEEVKAYYNEHQDKFKVPEQVKLEFVLMSANGLIPSQQVSEQEARDYYAQNAAQFQGDEQRRASHILISFGVSPTPEAKKQAKEKAEEVWAQVKKDPEQFEQLAHQYSQDPGSKDKGGDLGLFGPGAMVKPFEDAVFSMKPGTISDLVETDFGYHIIKLTEIQGSGQSFDAVQGQIRAELMYQKALAKFSEQAENFSNMVYEQSDSLEPVAKEFGVQVQTSAWLSRDEGAKFFKNDKLMDAVFSDEVLKEKRNTEAIEVSPNNLVSARVAEYKPAAARSYEEVKSGIADFLKQEKAAKLAREKGEATLAELQAGKSPALSWTEPVNVSRQDPQNLTDLSVSTAFRADTVKLPAYSGIADRNGYLVAKVSSIHFAMDGEDAQRAAKAELQNALAAEYRHAYINTLKQKEKITVNSQLLNSDQTNP</sequence>